<proteinExistence type="inferred from homology"/>
<feature type="transmembrane region" description="Helical" evidence="21">
    <location>
        <begin position="12"/>
        <end position="31"/>
    </location>
</feature>
<dbReference type="FunFam" id="1.10.510.10:FF:000309">
    <property type="entry name" value="Leucine-rich repeat receptor-like protein kinase"/>
    <property type="match status" value="1"/>
</dbReference>
<dbReference type="InterPro" id="IPR000719">
    <property type="entry name" value="Prot_kinase_dom"/>
</dbReference>
<evidence type="ECO:0000256" key="12">
    <source>
        <dbReference type="ARBA" id="ARBA00022741"/>
    </source>
</evidence>
<keyword evidence="17" id="KW-0675">Receptor</keyword>
<evidence type="ECO:0000256" key="10">
    <source>
        <dbReference type="ARBA" id="ARBA00022729"/>
    </source>
</evidence>
<organism evidence="23 24">
    <name type="scientific">Kingdonia uniflora</name>
    <dbReference type="NCBI Taxonomy" id="39325"/>
    <lineage>
        <taxon>Eukaryota</taxon>
        <taxon>Viridiplantae</taxon>
        <taxon>Streptophyta</taxon>
        <taxon>Embryophyta</taxon>
        <taxon>Tracheophyta</taxon>
        <taxon>Spermatophyta</taxon>
        <taxon>Magnoliopsida</taxon>
        <taxon>Ranunculales</taxon>
        <taxon>Circaeasteraceae</taxon>
        <taxon>Kingdonia</taxon>
    </lineage>
</organism>
<dbReference type="FunFam" id="3.80.10.10:FF:000041">
    <property type="entry name" value="LRR receptor-like serine/threonine-protein kinase ERECTA"/>
    <property type="match status" value="1"/>
</dbReference>
<keyword evidence="12" id="KW-0547">Nucleotide-binding</keyword>
<dbReference type="Gene3D" id="1.10.510.10">
    <property type="entry name" value="Transferase(Phosphotransferase) domain 1"/>
    <property type="match status" value="1"/>
</dbReference>
<keyword evidence="18" id="KW-0325">Glycoprotein</keyword>
<evidence type="ECO:0000256" key="7">
    <source>
        <dbReference type="ARBA" id="ARBA00022614"/>
    </source>
</evidence>
<dbReference type="PROSITE" id="PS50011">
    <property type="entry name" value="PROTEIN_KINASE_DOM"/>
    <property type="match status" value="1"/>
</dbReference>
<dbReference type="InterPro" id="IPR001611">
    <property type="entry name" value="Leu-rich_rpt"/>
</dbReference>
<gene>
    <name evidence="23" type="ORF">GIB67_039347</name>
</gene>
<dbReference type="PROSITE" id="PS51450">
    <property type="entry name" value="LRR"/>
    <property type="match status" value="1"/>
</dbReference>
<keyword evidence="15 21" id="KW-1133">Transmembrane helix</keyword>
<dbReference type="Pfam" id="PF00560">
    <property type="entry name" value="LRR_1"/>
    <property type="match status" value="4"/>
</dbReference>
<evidence type="ECO:0000256" key="13">
    <source>
        <dbReference type="ARBA" id="ARBA00022777"/>
    </source>
</evidence>
<dbReference type="GO" id="GO:0005886">
    <property type="term" value="C:plasma membrane"/>
    <property type="evidence" value="ECO:0007669"/>
    <property type="project" value="UniProtKB-SubCell"/>
</dbReference>
<dbReference type="SUPFAM" id="SSF56112">
    <property type="entry name" value="Protein kinase-like (PK-like)"/>
    <property type="match status" value="1"/>
</dbReference>
<protein>
    <recommendedName>
        <fullName evidence="4">non-specific serine/threonine protein kinase</fullName>
        <ecNumber evidence="4">2.7.11.1</ecNumber>
    </recommendedName>
</protein>
<dbReference type="Pfam" id="PF00069">
    <property type="entry name" value="Pkinase"/>
    <property type="match status" value="1"/>
</dbReference>
<feature type="domain" description="Protein kinase" evidence="22">
    <location>
        <begin position="803"/>
        <end position="1089"/>
    </location>
</feature>
<dbReference type="Proteomes" id="UP000541444">
    <property type="component" value="Unassembled WGS sequence"/>
</dbReference>
<dbReference type="PROSITE" id="PS00108">
    <property type="entry name" value="PROTEIN_KINASE_ST"/>
    <property type="match status" value="1"/>
</dbReference>
<evidence type="ECO:0000256" key="21">
    <source>
        <dbReference type="SAM" id="Phobius"/>
    </source>
</evidence>
<dbReference type="GO" id="GO:0004674">
    <property type="term" value="F:protein serine/threonine kinase activity"/>
    <property type="evidence" value="ECO:0007669"/>
    <property type="project" value="UniProtKB-KW"/>
</dbReference>
<sequence length="1100" mass="121489">MWEEEGSHHSGVVLIIFLILVTGHVVVGSTLETDREVLLQLKSFLTEGNKVNQGTYVQWSKQSFSPCDWQEVSCNNGRVTGINLSECNISCEIFGNFSALTEISNLDLSRNSMRGSIPSDLSRCSNLKYLNLSQNLLEGELNLTGLSNLETLDLTNNRLQGEIQANFPAICNRLITLNLSTNNFTGKVDSCFNECWSLQYIDLSSNKFDGELWSSFTRLKEFSVAENRLNGEVNSSYFHQECNLQALDFSKNLFFGKFPGEVAKCKELISLVLWGNNFTGQVPAEIGELSKLQIMLLGNNKFEREIPESLLNCSDLVFLDMSRNKFGEEIQDIFGRFVQVKFLVLHGNSYTGGIYSSGILKLPNISRLDLSYNNFSGPLPVEISEMLSLKFLILAYNNFSGNIPPEYGNLPRLQALDLSYNLLTGVIPSAIGKLNSLLWLMLSNNSLTGEIPPELGNCGSLLWLNLASNRLTGNIPHQLSKIGLNATQTFELNRKNNDVPAGSGECLAMRRWIPANYPPFSFVYDVLTRKSCRSLWDRLLKGYALYSICVGGSSVRTLQISGYVQLSENQLSGEIPKEIGLMQNMSLIHVGMNNLSGELPAEIGQLPLGVLNVSHNSFSGEIPCELGRLKCLQILDLSVNNFSGVFPTSLDNITDLNKFNVSYNPLLSGVVPMTGQLATFDYDSFLGDPLLINGAYKNDTNSSSSSIPKPSERTKNKNSVASFLVFFTLTISFLVCGVLSFVVCFVPRKPQNPPDLLLEQAKCEHVASSSSWSSPITSNSVMVIRLDKTAFTYNDILKATWNFSEKRVIGRGGCGTVYRGGLLDGREVAVKKLQREGADGEREFQAEMEVMSGNGVGWPHPNLVTLYGWCLYGAEKLLVYEYMEGGSLEDLLSDRTRLTWRKRINVAIDVARALMFLHHECYPSIVHRDVKASNVLLDREGKARVTDFGLARVVGAGESHVSTVVAGTIGYVAPEYGLTWQATTKGDVYSYGILAMELATGRRAVDGGEECLLEWARRVIGTGRQGLSRIVPAVILGFGLSEGAEEMCELLKIGLRCTAESPQARPNMKEVLAMLIQVSPNSDKYDNFLPTSPAKTVYNS</sequence>
<dbReference type="Gene3D" id="3.30.200.20">
    <property type="entry name" value="Phosphorylase Kinase, domain 1"/>
    <property type="match status" value="1"/>
</dbReference>
<evidence type="ECO:0000256" key="8">
    <source>
        <dbReference type="ARBA" id="ARBA00022679"/>
    </source>
</evidence>
<dbReference type="CDD" id="cd14066">
    <property type="entry name" value="STKc_IRAK"/>
    <property type="match status" value="1"/>
</dbReference>
<keyword evidence="5" id="KW-0723">Serine/threonine-protein kinase</keyword>
<dbReference type="Pfam" id="PF08263">
    <property type="entry name" value="LRRNT_2"/>
    <property type="match status" value="1"/>
</dbReference>
<evidence type="ECO:0000259" key="22">
    <source>
        <dbReference type="PROSITE" id="PS50011"/>
    </source>
</evidence>
<dbReference type="FunFam" id="3.80.10.10:FF:000691">
    <property type="entry name" value="Putative LRR receptor-like serine/threonine-protein kinase"/>
    <property type="match status" value="1"/>
</dbReference>
<evidence type="ECO:0000256" key="9">
    <source>
        <dbReference type="ARBA" id="ARBA00022692"/>
    </source>
</evidence>
<evidence type="ECO:0000256" key="5">
    <source>
        <dbReference type="ARBA" id="ARBA00022527"/>
    </source>
</evidence>
<dbReference type="InterPro" id="IPR013210">
    <property type="entry name" value="LRR_N_plant-typ"/>
</dbReference>
<evidence type="ECO:0000313" key="23">
    <source>
        <dbReference type="EMBL" id="KAF6147217.1"/>
    </source>
</evidence>
<dbReference type="EMBL" id="JACGCM010001933">
    <property type="protein sequence ID" value="KAF6147217.1"/>
    <property type="molecule type" value="Genomic_DNA"/>
</dbReference>
<dbReference type="Pfam" id="PF13855">
    <property type="entry name" value="LRR_8"/>
    <property type="match status" value="2"/>
</dbReference>
<dbReference type="EC" id="2.7.11.1" evidence="4"/>
<evidence type="ECO:0000256" key="1">
    <source>
        <dbReference type="ARBA" id="ARBA00004162"/>
    </source>
</evidence>
<comment type="catalytic activity">
    <reaction evidence="19">
        <text>L-threonyl-[protein] + ATP = O-phospho-L-threonyl-[protein] + ADP + H(+)</text>
        <dbReference type="Rhea" id="RHEA:46608"/>
        <dbReference type="Rhea" id="RHEA-COMP:11060"/>
        <dbReference type="Rhea" id="RHEA-COMP:11605"/>
        <dbReference type="ChEBI" id="CHEBI:15378"/>
        <dbReference type="ChEBI" id="CHEBI:30013"/>
        <dbReference type="ChEBI" id="CHEBI:30616"/>
        <dbReference type="ChEBI" id="CHEBI:61977"/>
        <dbReference type="ChEBI" id="CHEBI:456216"/>
        <dbReference type="EC" id="2.7.11.1"/>
    </reaction>
</comment>
<dbReference type="GO" id="GO:0005524">
    <property type="term" value="F:ATP binding"/>
    <property type="evidence" value="ECO:0007669"/>
    <property type="project" value="UniProtKB-KW"/>
</dbReference>
<dbReference type="FunFam" id="3.30.200.20:FF:000309">
    <property type="entry name" value="Leucine-rich repeat receptor protein kinase MSP1"/>
    <property type="match status" value="1"/>
</dbReference>
<evidence type="ECO:0000256" key="16">
    <source>
        <dbReference type="ARBA" id="ARBA00023136"/>
    </source>
</evidence>
<dbReference type="Gene3D" id="3.80.10.10">
    <property type="entry name" value="Ribonuclease Inhibitor"/>
    <property type="match status" value="5"/>
</dbReference>
<dbReference type="PANTHER" id="PTHR27000">
    <property type="entry name" value="LEUCINE-RICH REPEAT RECEPTOR-LIKE PROTEIN KINASE FAMILY PROTEIN-RELATED"/>
    <property type="match status" value="1"/>
</dbReference>
<accession>A0A7J7LX89</accession>
<keyword evidence="8" id="KW-0808">Transferase</keyword>
<keyword evidence="16 21" id="KW-0472">Membrane</keyword>
<comment type="subcellular location">
    <subcellularLocation>
        <location evidence="1">Cell membrane</location>
        <topology evidence="1">Single-pass membrane protein</topology>
    </subcellularLocation>
    <subcellularLocation>
        <location evidence="2">Membrane</location>
        <topology evidence="2">Single-pass type I membrane protein</topology>
    </subcellularLocation>
</comment>
<evidence type="ECO:0000256" key="14">
    <source>
        <dbReference type="ARBA" id="ARBA00022840"/>
    </source>
</evidence>
<dbReference type="SUPFAM" id="SSF52058">
    <property type="entry name" value="L domain-like"/>
    <property type="match status" value="2"/>
</dbReference>
<dbReference type="InterPro" id="IPR003591">
    <property type="entry name" value="Leu-rich_rpt_typical-subtyp"/>
</dbReference>
<evidence type="ECO:0000256" key="11">
    <source>
        <dbReference type="ARBA" id="ARBA00022737"/>
    </source>
</evidence>
<evidence type="ECO:0000256" key="20">
    <source>
        <dbReference type="ARBA" id="ARBA00048679"/>
    </source>
</evidence>
<comment type="catalytic activity">
    <reaction evidence="20">
        <text>L-seryl-[protein] + ATP = O-phospho-L-seryl-[protein] + ADP + H(+)</text>
        <dbReference type="Rhea" id="RHEA:17989"/>
        <dbReference type="Rhea" id="RHEA-COMP:9863"/>
        <dbReference type="Rhea" id="RHEA-COMP:11604"/>
        <dbReference type="ChEBI" id="CHEBI:15378"/>
        <dbReference type="ChEBI" id="CHEBI:29999"/>
        <dbReference type="ChEBI" id="CHEBI:30616"/>
        <dbReference type="ChEBI" id="CHEBI:83421"/>
        <dbReference type="ChEBI" id="CHEBI:456216"/>
        <dbReference type="EC" id="2.7.11.1"/>
    </reaction>
</comment>
<evidence type="ECO:0000256" key="18">
    <source>
        <dbReference type="ARBA" id="ARBA00023180"/>
    </source>
</evidence>
<evidence type="ECO:0000256" key="3">
    <source>
        <dbReference type="ARBA" id="ARBA00008684"/>
    </source>
</evidence>
<comment type="similarity">
    <text evidence="3">Belongs to the protein kinase superfamily. Ser/Thr protein kinase family.</text>
</comment>
<keyword evidence="9 21" id="KW-0812">Transmembrane</keyword>
<evidence type="ECO:0000256" key="4">
    <source>
        <dbReference type="ARBA" id="ARBA00012513"/>
    </source>
</evidence>
<keyword evidence="13" id="KW-0418">Kinase</keyword>
<evidence type="ECO:0000313" key="24">
    <source>
        <dbReference type="Proteomes" id="UP000541444"/>
    </source>
</evidence>
<dbReference type="SMART" id="SM00369">
    <property type="entry name" value="LRR_TYP"/>
    <property type="match status" value="7"/>
</dbReference>
<name>A0A7J7LX89_9MAGN</name>
<keyword evidence="10" id="KW-0732">Signal</keyword>
<dbReference type="OrthoDB" id="676979at2759"/>
<comment type="caution">
    <text evidence="23">The sequence shown here is derived from an EMBL/GenBank/DDBJ whole genome shotgun (WGS) entry which is preliminary data.</text>
</comment>
<dbReference type="AlphaFoldDB" id="A0A7J7LX89"/>
<keyword evidence="6" id="KW-0597">Phosphoprotein</keyword>
<evidence type="ECO:0000256" key="6">
    <source>
        <dbReference type="ARBA" id="ARBA00022553"/>
    </source>
</evidence>
<feature type="transmembrane region" description="Helical" evidence="21">
    <location>
        <begin position="720"/>
        <end position="746"/>
    </location>
</feature>
<evidence type="ECO:0000256" key="15">
    <source>
        <dbReference type="ARBA" id="ARBA00022989"/>
    </source>
</evidence>
<keyword evidence="14" id="KW-0067">ATP-binding</keyword>
<keyword evidence="7" id="KW-0433">Leucine-rich repeat</keyword>
<dbReference type="SMART" id="SM00220">
    <property type="entry name" value="S_TKc"/>
    <property type="match status" value="1"/>
</dbReference>
<evidence type="ECO:0000256" key="17">
    <source>
        <dbReference type="ARBA" id="ARBA00023170"/>
    </source>
</evidence>
<dbReference type="PANTHER" id="PTHR27000:SF54">
    <property type="entry name" value="OS07G0597200 PROTEIN"/>
    <property type="match status" value="1"/>
</dbReference>
<keyword evidence="11" id="KW-0677">Repeat</keyword>
<dbReference type="InterPro" id="IPR011009">
    <property type="entry name" value="Kinase-like_dom_sf"/>
</dbReference>
<dbReference type="InterPro" id="IPR008271">
    <property type="entry name" value="Ser/Thr_kinase_AS"/>
</dbReference>
<reference evidence="23 24" key="1">
    <citation type="journal article" date="2020" name="IScience">
        <title>Genome Sequencing of the Endangered Kingdonia uniflora (Circaeasteraceae, Ranunculales) Reveals Potential Mechanisms of Evolutionary Specialization.</title>
        <authorList>
            <person name="Sun Y."/>
            <person name="Deng T."/>
            <person name="Zhang A."/>
            <person name="Moore M.J."/>
            <person name="Landis J.B."/>
            <person name="Lin N."/>
            <person name="Zhang H."/>
            <person name="Zhang X."/>
            <person name="Huang J."/>
            <person name="Zhang X."/>
            <person name="Sun H."/>
            <person name="Wang H."/>
        </authorList>
    </citation>
    <scope>NUCLEOTIDE SEQUENCE [LARGE SCALE GENOMIC DNA]</scope>
    <source>
        <strain evidence="23">TB1705</strain>
        <tissue evidence="23">Leaf</tissue>
    </source>
</reference>
<keyword evidence="24" id="KW-1185">Reference proteome</keyword>
<evidence type="ECO:0000256" key="2">
    <source>
        <dbReference type="ARBA" id="ARBA00004479"/>
    </source>
</evidence>
<evidence type="ECO:0000256" key="19">
    <source>
        <dbReference type="ARBA" id="ARBA00047899"/>
    </source>
</evidence>
<dbReference type="InterPro" id="IPR032675">
    <property type="entry name" value="LRR_dom_sf"/>
</dbReference>